<reference evidence="2 3" key="1">
    <citation type="journal article" date="2020" name="Genomics">
        <title>Complete, high-quality genomes from long-read metagenomic sequencing of two wolf lichen thalli reveals enigmatic genome architecture.</title>
        <authorList>
            <person name="McKenzie S.K."/>
            <person name="Walston R.F."/>
            <person name="Allen J.L."/>
        </authorList>
    </citation>
    <scope>NUCLEOTIDE SEQUENCE [LARGE SCALE GENOMIC DNA]</scope>
    <source>
        <strain evidence="2">WasteWater2</strain>
    </source>
</reference>
<name>A0A8H6L5H0_9LECA</name>
<evidence type="ECO:0000313" key="2">
    <source>
        <dbReference type="EMBL" id="KAF6236257.1"/>
    </source>
</evidence>
<dbReference type="GeneID" id="59287549"/>
<comment type="caution">
    <text evidence="2">The sequence shown here is derived from an EMBL/GenBank/DDBJ whole genome shotgun (WGS) entry which is preliminary data.</text>
</comment>
<dbReference type="EMBL" id="JACCJC010000021">
    <property type="protein sequence ID" value="KAF6236257.1"/>
    <property type="molecule type" value="Genomic_DNA"/>
</dbReference>
<dbReference type="OrthoDB" id="10417843at2759"/>
<dbReference type="AlphaFoldDB" id="A0A8H6L5H0"/>
<dbReference type="Proteomes" id="UP000578531">
    <property type="component" value="Unassembled WGS sequence"/>
</dbReference>
<keyword evidence="3" id="KW-1185">Reference proteome</keyword>
<feature type="chain" id="PRO_5034194614" evidence="1">
    <location>
        <begin position="17"/>
        <end position="304"/>
    </location>
</feature>
<proteinExistence type="predicted"/>
<gene>
    <name evidence="2" type="ORF">HO173_005888</name>
</gene>
<evidence type="ECO:0000313" key="3">
    <source>
        <dbReference type="Proteomes" id="UP000578531"/>
    </source>
</evidence>
<accession>A0A8H6L5H0</accession>
<dbReference type="RefSeq" id="XP_037165609.1">
    <property type="nucleotide sequence ID" value="XM_037307800.1"/>
</dbReference>
<feature type="signal peptide" evidence="1">
    <location>
        <begin position="1"/>
        <end position="16"/>
    </location>
</feature>
<organism evidence="2 3">
    <name type="scientific">Letharia columbiana</name>
    <dbReference type="NCBI Taxonomy" id="112416"/>
    <lineage>
        <taxon>Eukaryota</taxon>
        <taxon>Fungi</taxon>
        <taxon>Dikarya</taxon>
        <taxon>Ascomycota</taxon>
        <taxon>Pezizomycotina</taxon>
        <taxon>Lecanoromycetes</taxon>
        <taxon>OSLEUM clade</taxon>
        <taxon>Lecanoromycetidae</taxon>
        <taxon>Lecanorales</taxon>
        <taxon>Lecanorineae</taxon>
        <taxon>Parmeliaceae</taxon>
        <taxon>Letharia</taxon>
    </lineage>
</organism>
<protein>
    <submittedName>
        <fullName evidence="2">Uncharacterized protein</fullName>
    </submittedName>
</protein>
<evidence type="ECO:0000256" key="1">
    <source>
        <dbReference type="SAM" id="SignalP"/>
    </source>
</evidence>
<keyword evidence="1" id="KW-0732">Signal</keyword>
<sequence length="304" mass="33095">MALILATAFIAITALALPNPTNSILPRDFPEPLGRNQGSPFTALTFTIYEEPDCKGKPAGTYAGSYGFYEAHQMQSYRLTRTLTIHEVLDFYSGSATDLTVNNTHDPTKNGHYTEACWLYDATAGINATEKDQATEGGGHNGKTAGMTLLLTAALIAATALALPTTNDLLPRDFPQPLGLDPGLLFSQLTFITYAEPSCQGDGHVFTGAYGYYDAFQMRSYSLSRSLLADEVLDFYTGYGTGLKDRYSVDHAMDAHYTEACLRYDATAGINATTHDSEGHGRWNGCHTLNNNEWCAVVWLKPGN</sequence>